<dbReference type="GO" id="GO:0006313">
    <property type="term" value="P:DNA transposition"/>
    <property type="evidence" value="ECO:0007669"/>
    <property type="project" value="InterPro"/>
</dbReference>
<dbReference type="AlphaFoldDB" id="A0A5Q2VJ66"/>
<dbReference type="GO" id="GO:0003677">
    <property type="term" value="F:DNA binding"/>
    <property type="evidence" value="ECO:0007669"/>
    <property type="project" value="InterPro"/>
</dbReference>
<dbReference type="GO" id="GO:0004803">
    <property type="term" value="F:transposase activity"/>
    <property type="evidence" value="ECO:0007669"/>
    <property type="project" value="InterPro"/>
</dbReference>
<gene>
    <name evidence="2" type="ORF">GHV41_03575</name>
    <name evidence="3" type="ORF">GHV41_08765</name>
    <name evidence="4" type="ORF">GHV41_11180</name>
</gene>
<dbReference type="Pfam" id="PF01527">
    <property type="entry name" value="HTH_Tnp_1"/>
    <property type="match status" value="1"/>
</dbReference>
<organism evidence="3 5">
    <name type="scientific">Serratia proteamaculans</name>
    <dbReference type="NCBI Taxonomy" id="28151"/>
    <lineage>
        <taxon>Bacteria</taxon>
        <taxon>Pseudomonadati</taxon>
        <taxon>Pseudomonadota</taxon>
        <taxon>Gammaproteobacteria</taxon>
        <taxon>Enterobacterales</taxon>
        <taxon>Yersiniaceae</taxon>
        <taxon>Serratia</taxon>
    </lineage>
</organism>
<dbReference type="Proteomes" id="UP000381260">
    <property type="component" value="Chromosome"/>
</dbReference>
<dbReference type="InterPro" id="IPR002514">
    <property type="entry name" value="Transposase_8"/>
</dbReference>
<sequence>MNTGTGDIEYRQQLSEVLRLRFDEKLSIRAISQQVSMGHSTVHIMVQRFAKSGVPWPLPKKLSAEHLDVILFPGRRKATKKLPETRLPSDDSWRTRARTRYSREFKEELVRQSLQPGTSVAYIARENGINANLLFKWKNDLQEEALATDSVSEGEPLPVELTSVPEPVIPATNPFWRDMVNKPTGEGQLSCELHLKAGVVKLFDPVTPELLRALIREMKSGVR</sequence>
<dbReference type="NCBIfam" id="NF038385">
    <property type="entry name" value="IS66_access_TnpA"/>
    <property type="match status" value="1"/>
</dbReference>
<reference evidence="3 5" key="1">
    <citation type="submission" date="2019-11" db="EMBL/GenBank/DDBJ databases">
        <title>The Phosphoenolpyruvate Phosphotransferase System Regulates Serratia proteamaculans 336X Biofilm Formation and Wheat Roots colonization.</title>
        <authorList>
            <person name="Liu F."/>
        </authorList>
    </citation>
    <scope>NUCLEOTIDE SEQUENCE [LARGE SCALE GENOMIC DNA]</scope>
    <source>
        <strain evidence="3 5">336X</strain>
    </source>
</reference>
<protein>
    <submittedName>
        <fullName evidence="3">Transposase</fullName>
    </submittedName>
</protein>
<dbReference type="InterPro" id="IPR009057">
    <property type="entry name" value="Homeodomain-like_sf"/>
</dbReference>
<name>A0A5Q2VJ66_SERPR</name>
<dbReference type="EMBL" id="CP045913">
    <property type="protein sequence ID" value="QGH64245.1"/>
    <property type="molecule type" value="Genomic_DNA"/>
</dbReference>
<evidence type="ECO:0000313" key="3">
    <source>
        <dbReference type="EMBL" id="QGH64294.1"/>
    </source>
</evidence>
<dbReference type="SUPFAM" id="SSF46689">
    <property type="entry name" value="Homeodomain-like"/>
    <property type="match status" value="1"/>
</dbReference>
<evidence type="ECO:0000256" key="1">
    <source>
        <dbReference type="ARBA" id="ARBA00009964"/>
    </source>
</evidence>
<accession>A0A5Q2VJ66</accession>
<evidence type="ECO:0000313" key="2">
    <source>
        <dbReference type="EMBL" id="QGH64245.1"/>
    </source>
</evidence>
<evidence type="ECO:0000313" key="4">
    <source>
        <dbReference type="EMBL" id="QGH64315.1"/>
    </source>
</evidence>
<dbReference type="EMBL" id="CP045913">
    <property type="protein sequence ID" value="QGH64315.1"/>
    <property type="molecule type" value="Genomic_DNA"/>
</dbReference>
<dbReference type="EMBL" id="CP045913">
    <property type="protein sequence ID" value="QGH64294.1"/>
    <property type="molecule type" value="Genomic_DNA"/>
</dbReference>
<evidence type="ECO:0000313" key="5">
    <source>
        <dbReference type="Proteomes" id="UP000381260"/>
    </source>
</evidence>
<proteinExistence type="inferred from homology"/>
<comment type="similarity">
    <text evidence="1">Belongs to the transposase 8 family.</text>
</comment>